<dbReference type="OrthoDB" id="21390at2"/>
<evidence type="ECO:0000313" key="2">
    <source>
        <dbReference type="EMBL" id="KGM31293.1"/>
    </source>
</evidence>
<dbReference type="PANTHER" id="PTHR47708">
    <property type="match status" value="1"/>
</dbReference>
<dbReference type="RefSeq" id="WP_034846172.1">
    <property type="nucleotide sequence ID" value="NZ_JANX01000548.1"/>
</dbReference>
<accession>A0A0A0D0D3</accession>
<dbReference type="PANTHER" id="PTHR47708:SF2">
    <property type="entry name" value="SI:CH73-132F6.5"/>
    <property type="match status" value="1"/>
</dbReference>
<dbReference type="InterPro" id="IPR056362">
    <property type="entry name" value="AtuA-like_ferredoxin_dom"/>
</dbReference>
<reference evidence="2 3" key="1">
    <citation type="submission" date="2014-01" db="EMBL/GenBank/DDBJ databases">
        <title>Genome sequence determination for a cystic fibrosis isolate, Inquilinus limosus.</title>
        <authorList>
            <person name="Pino M."/>
            <person name="Di Conza J."/>
            <person name="Gutkind G."/>
        </authorList>
    </citation>
    <scope>NUCLEOTIDE SEQUENCE [LARGE SCALE GENOMIC DNA]</scope>
    <source>
        <strain evidence="2 3">MP06</strain>
    </source>
</reference>
<proteinExistence type="predicted"/>
<protein>
    <submittedName>
        <fullName evidence="2">Beta-lactamase</fullName>
    </submittedName>
</protein>
<sequence length="104" mass="10944">MARLGQLAHARAGDKGDTTTLSVIARDPADYDRLRRAVTAERVETHLCGDLAGRFTRFELPGLAALHFVGSGVLGSGVTTSLALDSHGKSLSSALLDLELPDES</sequence>
<dbReference type="Proteomes" id="UP000029995">
    <property type="component" value="Unassembled WGS sequence"/>
</dbReference>
<organism evidence="2 3">
    <name type="scientific">Inquilinus limosus MP06</name>
    <dbReference type="NCBI Taxonomy" id="1398085"/>
    <lineage>
        <taxon>Bacteria</taxon>
        <taxon>Pseudomonadati</taxon>
        <taxon>Pseudomonadota</taxon>
        <taxon>Alphaproteobacteria</taxon>
        <taxon>Rhodospirillales</taxon>
        <taxon>Rhodospirillaceae</taxon>
        <taxon>Inquilinus</taxon>
    </lineage>
</organism>
<evidence type="ECO:0000313" key="3">
    <source>
        <dbReference type="Proteomes" id="UP000029995"/>
    </source>
</evidence>
<evidence type="ECO:0000259" key="1">
    <source>
        <dbReference type="Pfam" id="PF23544"/>
    </source>
</evidence>
<dbReference type="EMBL" id="JANX01000548">
    <property type="protein sequence ID" value="KGM31293.1"/>
    <property type="molecule type" value="Genomic_DNA"/>
</dbReference>
<gene>
    <name evidence="2" type="ORF">P409_28050</name>
</gene>
<dbReference type="AlphaFoldDB" id="A0A0A0D0D3"/>
<dbReference type="Pfam" id="PF23544">
    <property type="entry name" value="AtuA_ferredoxin"/>
    <property type="match status" value="1"/>
</dbReference>
<feature type="domain" description="AtuA-like ferredoxin-fold" evidence="1">
    <location>
        <begin position="3"/>
        <end position="100"/>
    </location>
</feature>
<comment type="caution">
    <text evidence="2">The sequence shown here is derived from an EMBL/GenBank/DDBJ whole genome shotgun (WGS) entry which is preliminary data.</text>
</comment>
<name>A0A0A0D0D3_9PROT</name>